<keyword evidence="4 6" id="KW-0554">One-carbon metabolism</keyword>
<dbReference type="Pfam" id="PF01227">
    <property type="entry name" value="GTP_cyclohydroI"/>
    <property type="match status" value="1"/>
</dbReference>
<evidence type="ECO:0000256" key="2">
    <source>
        <dbReference type="ARBA" id="ARBA00005080"/>
    </source>
</evidence>
<comment type="pathway">
    <text evidence="2 6">Cofactor biosynthesis; 7,8-dihydroneopterin triphosphate biosynthesis; 7,8-dihydroneopterin triphosphate from GTP: step 1/1.</text>
</comment>
<comment type="subunit">
    <text evidence="6">Homopolymer.</text>
</comment>
<dbReference type="NCBIfam" id="TIGR00063">
    <property type="entry name" value="folE"/>
    <property type="match status" value="1"/>
</dbReference>
<evidence type="ECO:0000313" key="9">
    <source>
        <dbReference type="Proteomes" id="UP000009374"/>
    </source>
</evidence>
<dbReference type="AlphaFoldDB" id="C6HTR5"/>
<keyword evidence="6" id="KW-0342">GTP-binding</keyword>
<dbReference type="Proteomes" id="UP000009374">
    <property type="component" value="Unassembled WGS sequence"/>
</dbReference>
<organism evidence="8 9">
    <name type="scientific">Leptospirillum ferrodiazotrophum</name>
    <dbReference type="NCBI Taxonomy" id="412449"/>
    <lineage>
        <taxon>Bacteria</taxon>
        <taxon>Pseudomonadati</taxon>
        <taxon>Nitrospirota</taxon>
        <taxon>Nitrospiria</taxon>
        <taxon>Nitrospirales</taxon>
        <taxon>Nitrospiraceae</taxon>
        <taxon>Leptospirillum</taxon>
    </lineage>
</organism>
<feature type="domain" description="GTP cyclohydrolase I" evidence="7">
    <location>
        <begin position="7"/>
        <end position="185"/>
    </location>
</feature>
<dbReference type="PANTHER" id="PTHR11109:SF7">
    <property type="entry name" value="GTP CYCLOHYDROLASE 1"/>
    <property type="match status" value="1"/>
</dbReference>
<feature type="binding site" evidence="6">
    <location>
        <position position="76"/>
    </location>
    <ligand>
        <name>Zn(2+)</name>
        <dbReference type="ChEBI" id="CHEBI:29105"/>
    </ligand>
</feature>
<dbReference type="GO" id="GO:0003934">
    <property type="term" value="F:GTP cyclohydrolase I activity"/>
    <property type="evidence" value="ECO:0007669"/>
    <property type="project" value="UniProtKB-UniRule"/>
</dbReference>
<keyword evidence="6" id="KW-0479">Metal-binding</keyword>
<accession>C6HTR5</accession>
<dbReference type="GO" id="GO:0006729">
    <property type="term" value="P:tetrahydrobiopterin biosynthetic process"/>
    <property type="evidence" value="ECO:0007669"/>
    <property type="project" value="TreeGrafter"/>
</dbReference>
<dbReference type="EC" id="3.5.4.16" evidence="6"/>
<proteinExistence type="inferred from homology"/>
<reference evidence="8 9" key="1">
    <citation type="journal article" date="2009" name="Appl. Environ. Microbiol.">
        <title>Community genomic and proteomic analyses of chemoautotrophic iron-oxidizing "Leptospirillum rubarum" (Group II) and "Leptospirillum ferrodiazotrophum" (Group III) bacteria in acid mine drainage biofilms.</title>
        <authorList>
            <person name="Goltsman D.S."/>
            <person name="Denef V.J."/>
            <person name="Singer S.W."/>
            <person name="VerBerkmoes N.C."/>
            <person name="Lefsrud M."/>
            <person name="Mueller R.S."/>
            <person name="Dick G.J."/>
            <person name="Sun C.L."/>
            <person name="Wheeler K.E."/>
            <person name="Zemla A."/>
            <person name="Baker B.J."/>
            <person name="Hauser L."/>
            <person name="Land M."/>
            <person name="Shah M.B."/>
            <person name="Thelen M.P."/>
            <person name="Hettich R.L."/>
            <person name="Banfield J.F."/>
        </authorList>
    </citation>
    <scope>NUCLEOTIDE SEQUENCE [LARGE SCALE GENOMIC DNA]</scope>
</reference>
<dbReference type="SUPFAM" id="SSF55620">
    <property type="entry name" value="Tetrahydrobiopterin biosynthesis enzymes-like"/>
    <property type="match status" value="1"/>
</dbReference>
<keyword evidence="5 6" id="KW-0378">Hydrolase</keyword>
<protein>
    <recommendedName>
        <fullName evidence="6">GTP cyclohydrolase 1</fullName>
        <ecNumber evidence="6">3.5.4.16</ecNumber>
    </recommendedName>
    <alternativeName>
        <fullName evidence="6">GTP cyclohydrolase I</fullName>
        <shortName evidence="6">GTP-CH-I</shortName>
    </alternativeName>
</protein>
<evidence type="ECO:0000256" key="5">
    <source>
        <dbReference type="ARBA" id="ARBA00022801"/>
    </source>
</evidence>
<comment type="similarity">
    <text evidence="3 6">Belongs to the GTP cyclohydrolase I family.</text>
</comment>
<dbReference type="HAMAP" id="MF_00223">
    <property type="entry name" value="FolE"/>
    <property type="match status" value="1"/>
</dbReference>
<dbReference type="GO" id="GO:0006730">
    <property type="term" value="P:one-carbon metabolic process"/>
    <property type="evidence" value="ECO:0007669"/>
    <property type="project" value="UniProtKB-UniRule"/>
</dbReference>
<dbReference type="PANTHER" id="PTHR11109">
    <property type="entry name" value="GTP CYCLOHYDROLASE I"/>
    <property type="match status" value="1"/>
</dbReference>
<feature type="binding site" evidence="6">
    <location>
        <position position="148"/>
    </location>
    <ligand>
        <name>Zn(2+)</name>
        <dbReference type="ChEBI" id="CHEBI:29105"/>
    </ligand>
</feature>
<keyword evidence="9" id="KW-1185">Reference proteome</keyword>
<dbReference type="NCBIfam" id="NF006825">
    <property type="entry name" value="PRK09347.1-2"/>
    <property type="match status" value="1"/>
</dbReference>
<dbReference type="GO" id="GO:0046654">
    <property type="term" value="P:tetrahydrofolate biosynthetic process"/>
    <property type="evidence" value="ECO:0007669"/>
    <property type="project" value="UniProtKB-UniRule"/>
</dbReference>
<evidence type="ECO:0000256" key="3">
    <source>
        <dbReference type="ARBA" id="ARBA00008085"/>
    </source>
</evidence>
<dbReference type="EMBL" id="GG693851">
    <property type="protein sequence ID" value="EES54030.1"/>
    <property type="molecule type" value="Genomic_DNA"/>
</dbReference>
<dbReference type="FunFam" id="3.30.1130.10:FF:000001">
    <property type="entry name" value="GTP cyclohydrolase 1"/>
    <property type="match status" value="1"/>
</dbReference>
<evidence type="ECO:0000256" key="6">
    <source>
        <dbReference type="HAMAP-Rule" id="MF_00223"/>
    </source>
</evidence>
<dbReference type="InterPro" id="IPR043133">
    <property type="entry name" value="GTP-CH-I_C/QueF"/>
</dbReference>
<dbReference type="InterPro" id="IPR001474">
    <property type="entry name" value="GTP_CycHdrlase_I"/>
</dbReference>
<dbReference type="InterPro" id="IPR018234">
    <property type="entry name" value="GTP_CycHdrlase_I_CS"/>
</dbReference>
<dbReference type="GO" id="GO:0005525">
    <property type="term" value="F:GTP binding"/>
    <property type="evidence" value="ECO:0007669"/>
    <property type="project" value="UniProtKB-KW"/>
</dbReference>
<evidence type="ECO:0000256" key="4">
    <source>
        <dbReference type="ARBA" id="ARBA00022563"/>
    </source>
</evidence>
<dbReference type="PROSITE" id="PS00860">
    <property type="entry name" value="GTP_CYCLOHYDROL_1_2"/>
    <property type="match status" value="1"/>
</dbReference>
<dbReference type="UniPathway" id="UPA00848">
    <property type="reaction ID" value="UER00151"/>
</dbReference>
<dbReference type="GO" id="GO:0008270">
    <property type="term" value="F:zinc ion binding"/>
    <property type="evidence" value="ECO:0007669"/>
    <property type="project" value="UniProtKB-UniRule"/>
</dbReference>
<dbReference type="Gene3D" id="3.30.1130.10">
    <property type="match status" value="1"/>
</dbReference>
<dbReference type="InterPro" id="IPR043134">
    <property type="entry name" value="GTP-CH-I_N"/>
</dbReference>
<evidence type="ECO:0000256" key="1">
    <source>
        <dbReference type="ARBA" id="ARBA00001052"/>
    </source>
</evidence>
<dbReference type="NCBIfam" id="NF006826">
    <property type="entry name" value="PRK09347.1-3"/>
    <property type="match status" value="1"/>
</dbReference>
<keyword evidence="6" id="KW-0547">Nucleotide-binding</keyword>
<dbReference type="GO" id="GO:0005737">
    <property type="term" value="C:cytoplasm"/>
    <property type="evidence" value="ECO:0007669"/>
    <property type="project" value="TreeGrafter"/>
</dbReference>
<comment type="catalytic activity">
    <reaction evidence="1 6">
        <text>GTP + H2O = 7,8-dihydroneopterin 3'-triphosphate + formate + H(+)</text>
        <dbReference type="Rhea" id="RHEA:17473"/>
        <dbReference type="ChEBI" id="CHEBI:15377"/>
        <dbReference type="ChEBI" id="CHEBI:15378"/>
        <dbReference type="ChEBI" id="CHEBI:15740"/>
        <dbReference type="ChEBI" id="CHEBI:37565"/>
        <dbReference type="ChEBI" id="CHEBI:58462"/>
        <dbReference type="EC" id="3.5.4.16"/>
    </reaction>
</comment>
<evidence type="ECO:0000313" key="8">
    <source>
        <dbReference type="EMBL" id="EES54030.1"/>
    </source>
</evidence>
<dbReference type="Gene3D" id="1.10.286.10">
    <property type="match status" value="1"/>
</dbReference>
<evidence type="ECO:0000259" key="7">
    <source>
        <dbReference type="Pfam" id="PF01227"/>
    </source>
</evidence>
<feature type="binding site" evidence="6">
    <location>
        <position position="79"/>
    </location>
    <ligand>
        <name>Zn(2+)</name>
        <dbReference type="ChEBI" id="CHEBI:29105"/>
    </ligand>
</feature>
<sequence length="187" mass="20900">MVDREKIERGFRMVLEGLGEDLSRPGLAETPARVATLYADLFSGLFQKPAETLSLIEGESFDEMVVLKRLPFYSMCEHHFLPFFGHASIAYIPDHGRMTGLSDLGRVVETYARRAQIQERMTSQIADCLMETLTPQGAMVILEAEHLCLSMRGLKKPGVPVVTSAVRGIFLKNAKTRQELLSLIRSS</sequence>
<keyword evidence="6" id="KW-0862">Zinc</keyword>
<name>C6HTR5_9BACT</name>
<dbReference type="InterPro" id="IPR020602">
    <property type="entry name" value="GTP_CycHdrlase_I_dom"/>
</dbReference>
<gene>
    <name evidence="6" type="primary">folE</name>
    <name evidence="8" type="ORF">UBAL3_24060046</name>
</gene>